<evidence type="ECO:0000313" key="3">
    <source>
        <dbReference type="Proteomes" id="UP000032076"/>
    </source>
</evidence>
<evidence type="ECO:0000259" key="1">
    <source>
        <dbReference type="Pfam" id="PF01883"/>
    </source>
</evidence>
<reference evidence="2 3" key="1">
    <citation type="submission" date="2015-01" db="EMBL/GenBank/DDBJ databases">
        <title>Draft Genome Sequences of Four Bacillus thermoamylovorans Strains, Isolated From Food Products.</title>
        <authorList>
            <person name="Krawcyk A.O."/>
            <person name="Berendsen E.M."/>
            <person name="Eijlander R.T."/>
            <person name="de Jong A."/>
            <person name="Wells-Bennik M."/>
            <person name="Kuipers O.P."/>
        </authorList>
    </citation>
    <scope>NUCLEOTIDE SEQUENCE [LARGE SCALE GENOMIC DNA]</scope>
    <source>
        <strain evidence="2 3">B4167</strain>
    </source>
</reference>
<dbReference type="EMBL" id="JXLU01000080">
    <property type="protein sequence ID" value="KIO72852.1"/>
    <property type="molecule type" value="Genomic_DNA"/>
</dbReference>
<gene>
    <name evidence="2" type="ORF">B4167_2628</name>
</gene>
<dbReference type="OrthoDB" id="9805360at2"/>
<dbReference type="PANTHER" id="PTHR42831:SF1">
    <property type="entry name" value="FE-S PROTEIN MATURATION AUXILIARY FACTOR YITW"/>
    <property type="match status" value="1"/>
</dbReference>
<name>A0A0D0FLR2_9BACI</name>
<dbReference type="KEGG" id="bthv:CQJ30_10480"/>
<dbReference type="InterPro" id="IPR052339">
    <property type="entry name" value="Fe-S_Maturation_MIP18"/>
</dbReference>
<dbReference type="PANTHER" id="PTHR42831">
    <property type="entry name" value="FE-S PROTEIN MATURATION AUXILIARY FACTOR YITW"/>
    <property type="match status" value="1"/>
</dbReference>
<evidence type="ECO:0000313" key="2">
    <source>
        <dbReference type="EMBL" id="KIO72852.1"/>
    </source>
</evidence>
<comment type="caution">
    <text evidence="2">The sequence shown here is derived from an EMBL/GenBank/DDBJ whole genome shotgun (WGS) entry which is preliminary data.</text>
</comment>
<proteinExistence type="predicted"/>
<dbReference type="RefSeq" id="WP_043988579.1">
    <property type="nucleotide sequence ID" value="NZ_CP023704.1"/>
</dbReference>
<dbReference type="Proteomes" id="UP000032076">
    <property type="component" value="Unassembled WGS sequence"/>
</dbReference>
<dbReference type="AlphaFoldDB" id="A0A0D0FLR2"/>
<protein>
    <recommendedName>
        <fullName evidence="1">MIP18 family-like domain-containing protein</fullName>
    </recommendedName>
</protein>
<dbReference type="GeneID" id="92961166"/>
<sequence>MNVKDRIYEELKYVFDPEIGVNIVDLGLVYDVEVTEDGIARISLTFTTDDIKQQERLCAGVKFAVSSLGVMKDVEIIKKETVKWTTQMMNEELKKELIGIN</sequence>
<dbReference type="SUPFAM" id="SSF117916">
    <property type="entry name" value="Fe-S cluster assembly (FSCA) domain-like"/>
    <property type="match status" value="1"/>
</dbReference>
<feature type="domain" description="MIP18 family-like" evidence="1">
    <location>
        <begin position="4"/>
        <end position="76"/>
    </location>
</feature>
<dbReference type="InterPro" id="IPR034904">
    <property type="entry name" value="FSCA_dom_sf"/>
</dbReference>
<dbReference type="Pfam" id="PF01883">
    <property type="entry name" value="FeS_assembly_P"/>
    <property type="match status" value="1"/>
</dbReference>
<organism evidence="2 3">
    <name type="scientific">Caldibacillus thermoamylovorans</name>
    <dbReference type="NCBI Taxonomy" id="35841"/>
    <lineage>
        <taxon>Bacteria</taxon>
        <taxon>Bacillati</taxon>
        <taxon>Bacillota</taxon>
        <taxon>Bacilli</taxon>
        <taxon>Bacillales</taxon>
        <taxon>Bacillaceae</taxon>
        <taxon>Caldibacillus</taxon>
    </lineage>
</organism>
<dbReference type="InterPro" id="IPR002744">
    <property type="entry name" value="MIP18-like"/>
</dbReference>
<accession>A0A0D0FLR2</accession>
<dbReference type="Gene3D" id="3.30.300.130">
    <property type="entry name" value="Fe-S cluster assembly (FSCA)"/>
    <property type="match status" value="1"/>
</dbReference>